<dbReference type="Proteomes" id="UP000622707">
    <property type="component" value="Unassembled WGS sequence"/>
</dbReference>
<comment type="caution">
    <text evidence="2">The sequence shown here is derived from an EMBL/GenBank/DDBJ whole genome shotgun (WGS) entry which is preliminary data.</text>
</comment>
<dbReference type="RefSeq" id="WP_201688446.1">
    <property type="nucleotide sequence ID" value="NZ_JAEQND010000004.1"/>
</dbReference>
<feature type="domain" description="Sulphur oxidation protein SoxZ" evidence="1">
    <location>
        <begin position="10"/>
        <end position="99"/>
    </location>
</feature>
<dbReference type="Pfam" id="PF08770">
    <property type="entry name" value="SoxZ"/>
    <property type="match status" value="1"/>
</dbReference>
<gene>
    <name evidence="2" type="ORF">JI746_08465</name>
</gene>
<keyword evidence="3" id="KW-1185">Reference proteome</keyword>
<evidence type="ECO:0000313" key="2">
    <source>
        <dbReference type="EMBL" id="MBL0425138.1"/>
    </source>
</evidence>
<dbReference type="SUPFAM" id="SSF81296">
    <property type="entry name" value="E set domains"/>
    <property type="match status" value="1"/>
</dbReference>
<organism evidence="2 3">
    <name type="scientific">Ramlibacter alkalitolerans</name>
    <dbReference type="NCBI Taxonomy" id="2039631"/>
    <lineage>
        <taxon>Bacteria</taxon>
        <taxon>Pseudomonadati</taxon>
        <taxon>Pseudomonadota</taxon>
        <taxon>Betaproteobacteria</taxon>
        <taxon>Burkholderiales</taxon>
        <taxon>Comamonadaceae</taxon>
        <taxon>Ramlibacter</taxon>
    </lineage>
</organism>
<name>A0ABS1JLN1_9BURK</name>
<dbReference type="EMBL" id="JAEQND010000004">
    <property type="protein sequence ID" value="MBL0425138.1"/>
    <property type="molecule type" value="Genomic_DNA"/>
</dbReference>
<proteinExistence type="predicted"/>
<evidence type="ECO:0000313" key="3">
    <source>
        <dbReference type="Proteomes" id="UP000622707"/>
    </source>
</evidence>
<accession>A0ABS1JLN1</accession>
<dbReference type="InterPro" id="IPR013783">
    <property type="entry name" value="Ig-like_fold"/>
</dbReference>
<sequence>MAARTLIQFPATAALGEAVQVRVTIAHAMESGFRPGMDGKPVPRDILRRFTCRYNGEVVFSAELSPAIAANPYLAFHLVADRSGTLEFEWQGDHGFSQVEQRPLQVT</sequence>
<dbReference type="InterPro" id="IPR014880">
    <property type="entry name" value="SoxZ_dom"/>
</dbReference>
<protein>
    <submittedName>
        <fullName evidence="2">Thiosulfate oxidation carrier complex protein SoxZ</fullName>
    </submittedName>
</protein>
<reference evidence="2 3" key="1">
    <citation type="journal article" date="2017" name="Int. J. Syst. Evol. Microbiol.">
        <title>Ramlibacter alkalitolerans sp. nov., alkali-tolerant bacterium isolated from soil of ginseng.</title>
        <authorList>
            <person name="Lee D.H."/>
            <person name="Cha C.J."/>
        </authorList>
    </citation>
    <scope>NUCLEOTIDE SEQUENCE [LARGE SCALE GENOMIC DNA]</scope>
    <source>
        <strain evidence="2 3">KACC 19305</strain>
    </source>
</reference>
<dbReference type="InterPro" id="IPR014756">
    <property type="entry name" value="Ig_E-set"/>
</dbReference>
<dbReference type="Gene3D" id="2.60.40.10">
    <property type="entry name" value="Immunoglobulins"/>
    <property type="match status" value="1"/>
</dbReference>
<evidence type="ECO:0000259" key="1">
    <source>
        <dbReference type="Pfam" id="PF08770"/>
    </source>
</evidence>